<dbReference type="STRING" id="471855.Shel_17360"/>
<dbReference type="Gene3D" id="3.40.50.410">
    <property type="entry name" value="von Willebrand factor, type A domain"/>
    <property type="match status" value="1"/>
</dbReference>
<dbReference type="AlphaFoldDB" id="C7N770"/>
<keyword evidence="2" id="KW-0472">Membrane</keyword>
<dbReference type="Pfam" id="PF13519">
    <property type="entry name" value="VWA_2"/>
    <property type="match status" value="1"/>
</dbReference>
<dbReference type="InterPro" id="IPR021908">
    <property type="entry name" value="YfbK_C"/>
</dbReference>
<dbReference type="InterPro" id="IPR036465">
    <property type="entry name" value="vWFA_dom_sf"/>
</dbReference>
<organism evidence="4 5">
    <name type="scientific">Slackia heliotrinireducens (strain ATCC 29202 / DSM 20476 / NCTC 11029 / RHS 1)</name>
    <name type="common">Peptococcus heliotrinreducens</name>
    <dbReference type="NCBI Taxonomy" id="471855"/>
    <lineage>
        <taxon>Bacteria</taxon>
        <taxon>Bacillati</taxon>
        <taxon>Actinomycetota</taxon>
        <taxon>Coriobacteriia</taxon>
        <taxon>Eggerthellales</taxon>
        <taxon>Eggerthellaceae</taxon>
        <taxon>Slackia</taxon>
    </lineage>
</organism>
<feature type="domain" description="VWFA" evidence="3">
    <location>
        <begin position="275"/>
        <end position="453"/>
    </location>
</feature>
<keyword evidence="2" id="KW-1133">Transmembrane helix</keyword>
<dbReference type="InterPro" id="IPR002035">
    <property type="entry name" value="VWF_A"/>
</dbReference>
<dbReference type="SUPFAM" id="SSF53300">
    <property type="entry name" value="vWA-like"/>
    <property type="match status" value="1"/>
</dbReference>
<dbReference type="CDD" id="cd01465">
    <property type="entry name" value="vWA_subgroup"/>
    <property type="match status" value="1"/>
</dbReference>
<dbReference type="Pfam" id="PF12034">
    <property type="entry name" value="YfbK_C"/>
    <property type="match status" value="1"/>
</dbReference>
<keyword evidence="5" id="KW-1185">Reference proteome</keyword>
<dbReference type="PROSITE" id="PS50234">
    <property type="entry name" value="VWFA"/>
    <property type="match status" value="1"/>
</dbReference>
<dbReference type="InterPro" id="IPR022156">
    <property type="entry name" value="Uncharacterised_YfbK_N"/>
</dbReference>
<name>C7N770_SLAHD</name>
<dbReference type="HOGENOM" id="CLU_019123_2_1_11"/>
<gene>
    <name evidence="4" type="ordered locus">Shel_17360</name>
</gene>
<evidence type="ECO:0000256" key="2">
    <source>
        <dbReference type="SAM" id="Phobius"/>
    </source>
</evidence>
<evidence type="ECO:0000259" key="3">
    <source>
        <dbReference type="PROSITE" id="PS50234"/>
    </source>
</evidence>
<proteinExistence type="predicted"/>
<evidence type="ECO:0000313" key="4">
    <source>
        <dbReference type="EMBL" id="ACV22755.1"/>
    </source>
</evidence>
<dbReference type="PANTHER" id="PTHR10579">
    <property type="entry name" value="CALCIUM-ACTIVATED CHLORIDE CHANNEL REGULATOR"/>
    <property type="match status" value="1"/>
</dbReference>
<feature type="transmembrane region" description="Helical" evidence="2">
    <location>
        <begin position="86"/>
        <end position="108"/>
    </location>
</feature>
<sequence length="629" mass="68024">MTDNNRDFELEQALRGAFDENVRLSDEASARILANLTAAEAQAQAEGQAQAQPEAQAQAAAFDQPRMQVIPGAPAPRKKRPAAWKIAVPVAACLLLVAIGVGVGTNLLGSNAEMPVAETKAASEDTMAGSANSYAPDGGLAYETDEAYETFDTLDEGAPMEDFNTEEYAAIEENGFVSTVTRPLSTCSADVDTASYCNLRRMINDGYSLDEIPDGAVRIEEMLNYFHYDSGEPEGNDLFAVRAESARCPWNDQTQLLVMTFTASDKAQTASKGSNLVFLIDISGSMDEPDKLDLLKDSFGTLLENLGPNDRVSIVTYAAGEDVLLEGASGDDTRKIMRALNRLEADGSTNGEAGLEMAYEVAERNYIEGGVNRIVMASDGDLNVGITSESDLYDFVEEKRETGVYLSVLGFGSGNYKDTKMETLADHGNGTYHYIDCVEEAERVLGEDLTANFVPVADDVKLQVEFNPAQVKAYRLIGYENRAMADEDFLNEAADAAEVGAGAQFTVAYELVLADSDYDVADVPDLKYGSGEAAGDSSTDEWLTCSMRYKAVDDDKAVRSQDLVVGADSQTESPSDDWVFASSVIEFGMIASDSEFAEGLDTGDVLDQLDTIRLNDERQGFYDLVEIAW</sequence>
<dbReference type="SMART" id="SM00327">
    <property type="entry name" value="VWA"/>
    <property type="match status" value="1"/>
</dbReference>
<protein>
    <submittedName>
        <fullName evidence="4">Uncharacterized protein containing a von Willebrand factor type A (VWA) domain</fullName>
    </submittedName>
</protein>
<accession>C7N770</accession>
<dbReference type="Proteomes" id="UP000002026">
    <property type="component" value="Chromosome"/>
</dbReference>
<dbReference type="InterPro" id="IPR051266">
    <property type="entry name" value="CLCR"/>
</dbReference>
<dbReference type="PANTHER" id="PTHR10579:SF43">
    <property type="entry name" value="ZINC FINGER (C3HC4-TYPE RING FINGER) FAMILY PROTEIN"/>
    <property type="match status" value="1"/>
</dbReference>
<evidence type="ECO:0000256" key="1">
    <source>
        <dbReference type="SAM" id="MobiDB-lite"/>
    </source>
</evidence>
<dbReference type="eggNOG" id="COG2304">
    <property type="taxonomic scope" value="Bacteria"/>
</dbReference>
<dbReference type="Pfam" id="PF12450">
    <property type="entry name" value="vWF_A"/>
    <property type="match status" value="1"/>
</dbReference>
<feature type="region of interest" description="Disordered" evidence="1">
    <location>
        <begin position="44"/>
        <end position="77"/>
    </location>
</feature>
<evidence type="ECO:0000313" key="5">
    <source>
        <dbReference type="Proteomes" id="UP000002026"/>
    </source>
</evidence>
<dbReference type="RefSeq" id="WP_012798857.1">
    <property type="nucleotide sequence ID" value="NC_013165.1"/>
</dbReference>
<reference evidence="4 5" key="1">
    <citation type="journal article" date="2009" name="Stand. Genomic Sci.">
        <title>Complete genome sequence of Slackia heliotrinireducens type strain (RHS 1).</title>
        <authorList>
            <person name="Pukall R."/>
            <person name="Lapidus A."/>
            <person name="Nolan M."/>
            <person name="Copeland A."/>
            <person name="Glavina Del Rio T."/>
            <person name="Lucas S."/>
            <person name="Chen F."/>
            <person name="Tice H."/>
            <person name="Cheng J.F."/>
            <person name="Chertkov O."/>
            <person name="Bruce D."/>
            <person name="Goodwin L."/>
            <person name="Kuske C."/>
            <person name="Brettin T."/>
            <person name="Detter J.C."/>
            <person name="Han C."/>
            <person name="Pitluck S."/>
            <person name="Pati A."/>
            <person name="Mavrommatis K."/>
            <person name="Ivanova N."/>
            <person name="Ovchinnikova G."/>
            <person name="Chen A."/>
            <person name="Palaniappan K."/>
            <person name="Schneider S."/>
            <person name="Rohde M."/>
            <person name="Chain P."/>
            <person name="D'haeseleer P."/>
            <person name="Goker M."/>
            <person name="Bristow J."/>
            <person name="Eisen J.A."/>
            <person name="Markowitz V."/>
            <person name="Kyrpides N.C."/>
            <person name="Klenk H.P."/>
            <person name="Hugenholtz P."/>
        </authorList>
    </citation>
    <scope>NUCLEOTIDE SEQUENCE [LARGE SCALE GENOMIC DNA]</scope>
    <source>
        <strain evidence="5">ATCC 29202 / DSM 20476 / NCTC 11029 / RHS 1</strain>
    </source>
</reference>
<keyword evidence="2" id="KW-0812">Transmembrane</keyword>
<feature type="compositionally biased region" description="Low complexity" evidence="1">
    <location>
        <begin position="44"/>
        <end position="61"/>
    </location>
</feature>
<dbReference type="EMBL" id="CP001684">
    <property type="protein sequence ID" value="ACV22755.1"/>
    <property type="molecule type" value="Genomic_DNA"/>
</dbReference>
<dbReference type="KEGG" id="shi:Shel_17360"/>